<evidence type="ECO:0000256" key="5">
    <source>
        <dbReference type="ARBA" id="ARBA00023136"/>
    </source>
</evidence>
<keyword evidence="3 6" id="KW-0812">Transmembrane</keyword>
<keyword evidence="5 6" id="KW-0472">Membrane</keyword>
<gene>
    <name evidence="7" type="ORF">ENO47_09825</name>
</gene>
<sequence>MEGLEKRQRVLLLSIKGVAWLFDAFVILTLATVGIFLMVWIVYEFYLVMTGTLPLERGGLSILGSVLILYAISELLSEEIKHIKGGTVSIKAFVGVALAAVIRKVLILSLSPERFMELITLSLVLFSLGLVYWIIHKVESSS</sequence>
<dbReference type="EMBL" id="DSFP01000081">
    <property type="protein sequence ID" value="HEW46938.1"/>
    <property type="molecule type" value="Genomic_DNA"/>
</dbReference>
<organism evidence="7">
    <name type="scientific">Hydrogenobacter sp</name>
    <dbReference type="NCBI Taxonomy" id="2152829"/>
    <lineage>
        <taxon>Bacteria</taxon>
        <taxon>Pseudomonadati</taxon>
        <taxon>Aquificota</taxon>
        <taxon>Aquificia</taxon>
        <taxon>Aquificales</taxon>
        <taxon>Aquificaceae</taxon>
        <taxon>Hydrogenobacter</taxon>
    </lineage>
</organism>
<dbReference type="GO" id="GO:0005886">
    <property type="term" value="C:plasma membrane"/>
    <property type="evidence" value="ECO:0007669"/>
    <property type="project" value="UniProtKB-SubCell"/>
</dbReference>
<protein>
    <recommendedName>
        <fullName evidence="8">Phosphate-starvation-inducible E-like protein</fullName>
    </recommendedName>
</protein>
<keyword evidence="2" id="KW-1003">Cell membrane</keyword>
<feature type="transmembrane region" description="Helical" evidence="6">
    <location>
        <begin position="88"/>
        <end position="109"/>
    </location>
</feature>
<evidence type="ECO:0000256" key="6">
    <source>
        <dbReference type="SAM" id="Phobius"/>
    </source>
</evidence>
<proteinExistence type="predicted"/>
<evidence type="ECO:0000256" key="1">
    <source>
        <dbReference type="ARBA" id="ARBA00004651"/>
    </source>
</evidence>
<comment type="caution">
    <text evidence="7">The sequence shown here is derived from an EMBL/GenBank/DDBJ whole genome shotgun (WGS) entry which is preliminary data.</text>
</comment>
<keyword evidence="4 6" id="KW-1133">Transmembrane helix</keyword>
<accession>A0A7C2V4R8</accession>
<evidence type="ECO:0000313" key="7">
    <source>
        <dbReference type="EMBL" id="HEW46938.1"/>
    </source>
</evidence>
<evidence type="ECO:0000256" key="3">
    <source>
        <dbReference type="ARBA" id="ARBA00022692"/>
    </source>
</evidence>
<dbReference type="Pfam" id="PF06146">
    <property type="entry name" value="PsiE"/>
    <property type="match status" value="1"/>
</dbReference>
<evidence type="ECO:0008006" key="8">
    <source>
        <dbReference type="Google" id="ProtNLM"/>
    </source>
</evidence>
<name>A0A7C2V4R8_9AQUI</name>
<dbReference type="AlphaFoldDB" id="A0A7C2V4R8"/>
<comment type="subcellular location">
    <subcellularLocation>
        <location evidence="1">Cell membrane</location>
        <topology evidence="1">Multi-pass membrane protein</topology>
    </subcellularLocation>
</comment>
<feature type="transmembrane region" description="Helical" evidence="6">
    <location>
        <begin position="20"/>
        <end position="43"/>
    </location>
</feature>
<evidence type="ECO:0000256" key="2">
    <source>
        <dbReference type="ARBA" id="ARBA00022475"/>
    </source>
</evidence>
<reference evidence="7" key="1">
    <citation type="journal article" date="2020" name="mSystems">
        <title>Genome- and Community-Level Interaction Insights into Carbon Utilization and Element Cycling Functions of Hydrothermarchaeota in Hydrothermal Sediment.</title>
        <authorList>
            <person name="Zhou Z."/>
            <person name="Liu Y."/>
            <person name="Xu W."/>
            <person name="Pan J."/>
            <person name="Luo Z.H."/>
            <person name="Li M."/>
        </authorList>
    </citation>
    <scope>NUCLEOTIDE SEQUENCE [LARGE SCALE GENOMIC DNA]</scope>
    <source>
        <strain evidence="7">SpSt-132</strain>
    </source>
</reference>
<feature type="transmembrane region" description="Helical" evidence="6">
    <location>
        <begin position="58"/>
        <end position="76"/>
    </location>
</feature>
<evidence type="ECO:0000256" key="4">
    <source>
        <dbReference type="ARBA" id="ARBA00022989"/>
    </source>
</evidence>
<dbReference type="InterPro" id="IPR020948">
    <property type="entry name" value="P_starv_induced_PsiE-like"/>
</dbReference>
<feature type="transmembrane region" description="Helical" evidence="6">
    <location>
        <begin position="115"/>
        <end position="135"/>
    </location>
</feature>